<keyword evidence="2" id="KW-1185">Reference proteome</keyword>
<dbReference type="Gene3D" id="3.30.160.240">
    <property type="entry name" value="Rv1738"/>
    <property type="match status" value="1"/>
</dbReference>
<name>A0ABX2JZ95_9MYCO</name>
<proteinExistence type="predicted"/>
<sequence>MRGTEMEHDETKHSAVLIALDEDADRTRATAHLSWRSTALVGMGVARMDAGDAHAVELRAEVAVARALSNLASQLFATSASEIDAAAVWRPPFAFQRR</sequence>
<evidence type="ECO:0000313" key="2">
    <source>
        <dbReference type="Proteomes" id="UP000708347"/>
    </source>
</evidence>
<dbReference type="Proteomes" id="UP000708347">
    <property type="component" value="Unassembled WGS sequence"/>
</dbReference>
<dbReference type="SUPFAM" id="SSF143212">
    <property type="entry name" value="Rv2632c-like"/>
    <property type="match status" value="1"/>
</dbReference>
<dbReference type="Pfam" id="PF08962">
    <property type="entry name" value="Rv2632c-like"/>
    <property type="match status" value="1"/>
</dbReference>
<dbReference type="InterPro" id="IPR038070">
    <property type="entry name" value="Rv2632c-like_sf"/>
</dbReference>
<protein>
    <submittedName>
        <fullName evidence="1">DUF1876 domain-containing protein</fullName>
    </submittedName>
</protein>
<comment type="caution">
    <text evidence="1">The sequence shown here is derived from an EMBL/GenBank/DDBJ whole genome shotgun (WGS) entry which is preliminary data.</text>
</comment>
<accession>A0ABX2JZ95</accession>
<dbReference type="EMBL" id="VBSB01000035">
    <property type="protein sequence ID" value="NTY63068.1"/>
    <property type="molecule type" value="Genomic_DNA"/>
</dbReference>
<dbReference type="InterPro" id="IPR015057">
    <property type="entry name" value="Rv2632c-like"/>
</dbReference>
<evidence type="ECO:0000313" key="1">
    <source>
        <dbReference type="EMBL" id="NTY63068.1"/>
    </source>
</evidence>
<organism evidence="1 2">
    <name type="scientific">Mycolicibacterium sphagni</name>
    <dbReference type="NCBI Taxonomy" id="1786"/>
    <lineage>
        <taxon>Bacteria</taxon>
        <taxon>Bacillati</taxon>
        <taxon>Actinomycetota</taxon>
        <taxon>Actinomycetes</taxon>
        <taxon>Mycobacteriales</taxon>
        <taxon>Mycobacteriaceae</taxon>
        <taxon>Mycolicibacterium</taxon>
    </lineage>
</organism>
<reference evidence="1 2" key="1">
    <citation type="submission" date="2019-05" db="EMBL/GenBank/DDBJ databases">
        <title>Mycolicibacterium sphagni ENV482 genome assembly.</title>
        <authorList>
            <person name="Chen W."/>
            <person name="Faulkner N.W."/>
            <person name="Hyman M.R."/>
        </authorList>
    </citation>
    <scope>NUCLEOTIDE SEQUENCE [LARGE SCALE GENOMIC DNA]</scope>
    <source>
        <strain evidence="1 2">ENV482</strain>
    </source>
</reference>
<gene>
    <name evidence="1" type="ORF">FEG63_26445</name>
</gene>